<reference evidence="1" key="1">
    <citation type="submission" date="2021-04" db="EMBL/GenBank/DDBJ databases">
        <authorList>
            <person name="Rodrigo-Torres L."/>
            <person name="Arahal R. D."/>
            <person name="Lucena T."/>
        </authorList>
    </citation>
    <scope>NUCLEOTIDE SEQUENCE</scope>
    <source>
        <strain evidence="1">AS29M-1</strain>
    </source>
</reference>
<dbReference type="InterPro" id="IPR027417">
    <property type="entry name" value="P-loop_NTPase"/>
</dbReference>
<proteinExistence type="predicted"/>
<evidence type="ECO:0000313" key="2">
    <source>
        <dbReference type="Proteomes" id="UP000683507"/>
    </source>
</evidence>
<dbReference type="KEGG" id="ptan:CRYO30217_02053"/>
<sequence length="1888" mass="221266">MSLTDAHKGYEFQDLLCSYFILDEVLKGNNCQFQIDTKLFSEDRFDDLTIFSGNGVYRKQIKYSDNISDKELSKNDLSSDNYGLAIDALYNSYKSETSNELRELRICLGWNKPTDELTNILQRESTSPESFKTHKTELYKINVDKLWPEETGPIDKWKRFKKASSEIDRNEFIKFCNLLIIEVNLPKSSIDIYNPGELESIVLEQMDRLGIGMFPNEQLSPASSILDLTHKIKLLRANNGSITEVEILDYLRINRDYGSINQKIPVDKEKNIIHESHTKSIIKRIFENRKSKILAEPGAGKSWFISNIEEQLNEQKIPVIRHFCYTDLEDELQTERITLNRFYGNLVSEILEEFPFLKNVKQRLFSSNLEELNLLLKEVPIPTILIIDGLDHIDRIYGLYGHGISPDEVKIIEKISELELGDNVSVVLSSQPISSVKALDEYKDLSLPEWKQNDVKDLANRFGLSVTNTTEDIVDLLFKKSEGNALYLTYLIKEVAKMPQVSSETIQKLPTHSNNLNDYYEYLLSKLNEDKQVPYILAGCSFRVTTNELKEITGIGNYVIEQLEDISSVIKTNISRGGHLIYHESFRRFLIEKLKEKDVDVSKTIYTPIINWFENNDFFKSSKTFRFYLPLLSLAGRFDLIINKITITFITDSLYYGHSLQSIQKNCDLFLKAIFKTQDFPKLIIHGELRRVLESTENEYYESFISYFEALGHVHGFDSACDFLSFEGVPTLDESLGISACFLIESNGTPAPWHLYDEYFSNYEFEDFSLNDWKYYVLYLCNLKELEDIGKIVEYLFEIGYWELIKEIKNSVLKTSDKEFIKQTIPFFEEKKPAPTKIQENQSLVYTTAIELTSKLLELEHVFEKEQLVFQKFESEISKLIQCDDDQTINEIIGLLEYNNWFYNWVIYSIRLKQLCKKENVQSSEIVTLFEILNLDTEPFKGTPRTIDLYQLHETILKSIDQGLELIDELPLWEKVTTILLEVADSITTSLQNDPGGPLTASKLLRLLDKHKTENNLELFSRINKTIINDKESYYLHHYVSEFYFQLSKFQSLRNEIENSQSFRTGIEFMIGYTHRKDSTIEELLNGVNGVLNVDREAAHQWILKLKPLVDSVVNHTDGKGTKHFPVRWFKDYLSIAPSEAILYLLNNLKYPKIDWRLEDNLRLGIIANEEKHLVNSFNSRTIPLDDDESFFKSRLRSCQELESLDKDSGRSLLISLCFSIQRKTDLRLSPELIDEFKKCCENYQINVPDELNSFSNYSKKKNRVKTVHDYIKEIAPSRKELSEMNSDEISEYFEKYNVTEREILSLKYYFESKGSFENDDKKIIIALLPKNKHYVEGESKELLTDWIFENNSEYSTFYWVARFVVDTGGWYERLINQDAFQRACSNNEEQSINFLFELLYKEFNGKYYTLRIASSNLLKALSRLQKYKCTALEMWQNLFDSINYRLPSVEEIDWTEELENSHNLDEDEILICILLSRLRSPALNKHLVVYEGIYQLFKFQPDKLIKPINWFFSNSKLFYETDVYVILELIRYFKEIEEAYPQHFKKSIEKLYPKRHFLIDFIIEELFPNLKGYRILFEESNFHTVDNEMYESYLELNIRHRLLEDIGYNLRGVFGKYYKSVGKLCNDDYKIMYNRSKDILAPAICGPDHLLSLINKQFYNSYFDGDYIHPNQLFISIRVRLELLLSQEKSLISRPNFQFPKDELGFKKKKEIQYASEDWVRIGSYEEQLILGYKREDFEKHIRYAGLTFEDSKENDFPFSSYRINPEHLWSPEKCDYEIESNIVCSFIQTHDTLENYRLLWLNPVLVRMLGLSGCKKFEHLQAVNEDGEVILKYNAWKSNPIGTGYSNGPEDELPTLKGAELLIRKDYFDKLCSFFDSKPLFSQLVI</sequence>
<evidence type="ECO:0008006" key="3">
    <source>
        <dbReference type="Google" id="ProtNLM"/>
    </source>
</evidence>
<keyword evidence="2" id="KW-1185">Reference proteome</keyword>
<dbReference type="RefSeq" id="WP_258542261.1">
    <property type="nucleotide sequence ID" value="NZ_OU015584.1"/>
</dbReference>
<accession>A0A916JNK1</accession>
<gene>
    <name evidence="1" type="ORF">CRYO30217_02053</name>
</gene>
<protein>
    <recommendedName>
        <fullName evidence="3">NACHT domain-containing protein</fullName>
    </recommendedName>
</protein>
<dbReference type="SUPFAM" id="SSF52540">
    <property type="entry name" value="P-loop containing nucleoside triphosphate hydrolases"/>
    <property type="match status" value="1"/>
</dbReference>
<dbReference type="Gene3D" id="3.40.50.300">
    <property type="entry name" value="P-loop containing nucleotide triphosphate hydrolases"/>
    <property type="match status" value="1"/>
</dbReference>
<evidence type="ECO:0000313" key="1">
    <source>
        <dbReference type="EMBL" id="CAG5082956.1"/>
    </source>
</evidence>
<dbReference type="EMBL" id="OU015584">
    <property type="protein sequence ID" value="CAG5082956.1"/>
    <property type="molecule type" value="Genomic_DNA"/>
</dbReference>
<dbReference type="Proteomes" id="UP000683507">
    <property type="component" value="Chromosome"/>
</dbReference>
<organism evidence="1 2">
    <name type="scientific">Parvicella tangerina</name>
    <dbReference type="NCBI Taxonomy" id="2829795"/>
    <lineage>
        <taxon>Bacteria</taxon>
        <taxon>Pseudomonadati</taxon>
        <taxon>Bacteroidota</taxon>
        <taxon>Flavobacteriia</taxon>
        <taxon>Flavobacteriales</taxon>
        <taxon>Parvicellaceae</taxon>
        <taxon>Parvicella</taxon>
    </lineage>
</organism>
<name>A0A916JNK1_9FLAO</name>